<feature type="compositionally biased region" description="Polar residues" evidence="1">
    <location>
        <begin position="118"/>
        <end position="132"/>
    </location>
</feature>
<evidence type="ECO:0000313" key="3">
    <source>
        <dbReference type="Proteomes" id="UP001521785"/>
    </source>
</evidence>
<sequence>MGEQINGLQSAPVAAEEEGDGTIAGAQSPHAPPASSITTLRAQKTRPRRRERLANSTLEDEEEAAEEAAAVDLPATPSQRAAEKQYIPRPGLFSSPSKRPPRLYEPMERTRSSRKTLGIQQNESDVSVNGPIQNADHEHQQPQEETSLPPDPEIEEKKSQKLRLEKEVRLLEKQVSKCTEEIAKSQVRLAEPMESPGEREALVKIINELTKSGEENQEERRPPLSSILCSLLPFVTQRPAPPKAQPESPVASHLPLELDDPLPYLQMFTSFEFSTKLNLPRGQNPSSSNQVHQKHVIDITGPQSLLTASVSATINTISNVIVDVKLLQLPHWADHELGSFIRARAKEQDLGNVCWAIASYWDIAKKRAEYWHQCEVAFGRLIAGRTSEDTENFDKRTVGKPRHPLSRRDLNRHLGRETLVLEDRYVLLKINWKIGFDWTGEAESEVDVAPAVPRVCECTYT</sequence>
<protein>
    <submittedName>
        <fullName evidence="2">Uncharacterized protein</fullName>
    </submittedName>
</protein>
<evidence type="ECO:0000313" key="2">
    <source>
        <dbReference type="EMBL" id="KAL1609890.1"/>
    </source>
</evidence>
<dbReference type="Proteomes" id="UP001521785">
    <property type="component" value="Unassembled WGS sequence"/>
</dbReference>
<gene>
    <name evidence="2" type="ORF">SLS60_001555</name>
</gene>
<accession>A0ABR3RZN9</accession>
<comment type="caution">
    <text evidence="2">The sequence shown here is derived from an EMBL/GenBank/DDBJ whole genome shotgun (WGS) entry which is preliminary data.</text>
</comment>
<dbReference type="EMBL" id="JAKJXO020000002">
    <property type="protein sequence ID" value="KAL1609890.1"/>
    <property type="molecule type" value="Genomic_DNA"/>
</dbReference>
<proteinExistence type="predicted"/>
<reference evidence="2 3" key="1">
    <citation type="submission" date="2024-02" db="EMBL/GenBank/DDBJ databases">
        <title>De novo assembly and annotation of 12 fungi associated with fruit tree decline syndrome in Ontario, Canada.</title>
        <authorList>
            <person name="Sulman M."/>
            <person name="Ellouze W."/>
            <person name="Ilyukhin E."/>
        </authorList>
    </citation>
    <scope>NUCLEOTIDE SEQUENCE [LARGE SCALE GENOMIC DNA]</scope>
    <source>
        <strain evidence="2 3">M42-189</strain>
    </source>
</reference>
<name>A0ABR3RZN9_9PLEO</name>
<feature type="region of interest" description="Disordered" evidence="1">
    <location>
        <begin position="1"/>
        <end position="161"/>
    </location>
</feature>
<keyword evidence="3" id="KW-1185">Reference proteome</keyword>
<evidence type="ECO:0000256" key="1">
    <source>
        <dbReference type="SAM" id="MobiDB-lite"/>
    </source>
</evidence>
<organism evidence="2 3">
    <name type="scientific">Paraconiothyrium brasiliense</name>
    <dbReference type="NCBI Taxonomy" id="300254"/>
    <lineage>
        <taxon>Eukaryota</taxon>
        <taxon>Fungi</taxon>
        <taxon>Dikarya</taxon>
        <taxon>Ascomycota</taxon>
        <taxon>Pezizomycotina</taxon>
        <taxon>Dothideomycetes</taxon>
        <taxon>Pleosporomycetidae</taxon>
        <taxon>Pleosporales</taxon>
        <taxon>Massarineae</taxon>
        <taxon>Didymosphaeriaceae</taxon>
        <taxon>Paraconiothyrium</taxon>
    </lineage>
</organism>